<dbReference type="Pfam" id="PF00990">
    <property type="entry name" value="GGDEF"/>
    <property type="match status" value="1"/>
</dbReference>
<gene>
    <name evidence="5" type="ORF">DYY88_15440</name>
</gene>
<accession>A0A4Q7E6Q3</accession>
<evidence type="ECO:0000313" key="5">
    <source>
        <dbReference type="EMBL" id="RZM77941.1"/>
    </source>
</evidence>
<sequence length="1116" mass="126639">MLLSFSVETPVEFGEVFDRLADIFSQFHQATQLEDLLACGVQHTRYLFGCDRALIYQFTDGGDGAVTAESVGEGWSPTLGQLIYDPCFENVWGEKFQRGEITAIADIEQSDIEPCYRELMMRLQVKANLISPILLPSPTPEGTAQLPVLWGLLIIHQCGEPREWAPIHRQVSQHLAAQLGIAIRHLQTAQTLVASRRAVEPWQQAAALAGCVMWQWQLDTDIIQYSPQWRSLLGYQPPDIETDFNALLALIHADDRERVRAAMRQHLEHRTAAYRVEHRLRCRNGQWKWVYSQGQVTAYRANDTPLKFVGMMVDISDRKAQELALQQQTQRERALYEVIDVIRRSLDFQHIFAVAATQVAQCLQSRVRITQYITNETVACWRAVAVDGGPHDWTAEQEAQIWVDVPDQDNAIAAQLKQLQVVQISDTADISLTDTVNQPYAQSFPGHWLIVPIAIETEVWGAIAMTRPSLVDWIPAEVELTQRIATQLANAIHHAQLHRQTQLASERDALVLQSIDEGIWEWRANTGIDQISDRYWEILGYDPPATPPALRDELARVHPDDRQWLVASIETHLYTQQPFQQEFRLQHRDGHYIWVRVRGRAIWDEDGNPTRMLGTVEDISDRKTLDVRLRQQEKEFRGLVENNPDGIMRVNRQFQILYANPMIASRMGVPQADLLGQRLSDLELSRLVRNRWQTAISRVFETQQEQLLETQEMLAGQEQTFYSRIVPEVNESNHIQSVLIISRNVTNLRTIQIALQQRIQQEHKLRLMMQHFRATLNLDEILSTAVVELQTAFYADRTLVVQLFADQSRQVIAETRDHQYPSLLHTRWENAPITSHCLALYRAGQAQIVPDIAQADCDPEAVIAAWQRAGVKSAMVAPLTQSLGAEANVWGFLITQACATQRDWHADELHLLQQVAEQLAIAIQQSELYQQLQAANQELASISTTDALTQIANRRHFDNTLEDEWLRGQRHQREISLILCDIDWFKDFNDTYGHPAGDTCIAAVAQALQQCVNRSTDCLARYGGEEFALILPHTNQAGAIAIVEQIREAIAALEIHHPAPQSSGRLTLSYGIATVMPVPSTTPQSLIALADRALYQAKQAGRDRYVIADVSAPPEE</sequence>
<dbReference type="Pfam" id="PF08448">
    <property type="entry name" value="PAS_4"/>
    <property type="match status" value="1"/>
</dbReference>
<evidence type="ECO:0000259" key="3">
    <source>
        <dbReference type="PROSITE" id="PS50113"/>
    </source>
</evidence>
<dbReference type="InterPro" id="IPR043128">
    <property type="entry name" value="Rev_trsase/Diguanyl_cyclase"/>
</dbReference>
<feature type="domain" description="PAC" evidence="3">
    <location>
        <begin position="579"/>
        <end position="631"/>
    </location>
</feature>
<dbReference type="InterPro" id="IPR001610">
    <property type="entry name" value="PAC"/>
</dbReference>
<dbReference type="SUPFAM" id="SSF55785">
    <property type="entry name" value="PYP-like sensor domain (PAS domain)"/>
    <property type="match status" value="3"/>
</dbReference>
<dbReference type="FunFam" id="3.30.70.270:FF:000001">
    <property type="entry name" value="Diguanylate cyclase domain protein"/>
    <property type="match status" value="1"/>
</dbReference>
<dbReference type="SUPFAM" id="SSF55073">
    <property type="entry name" value="Nucleotide cyclase"/>
    <property type="match status" value="1"/>
</dbReference>
<evidence type="ECO:0000313" key="6">
    <source>
        <dbReference type="Proteomes" id="UP000292459"/>
    </source>
</evidence>
<dbReference type="SUPFAM" id="SSF55781">
    <property type="entry name" value="GAF domain-like"/>
    <property type="match status" value="3"/>
</dbReference>
<dbReference type="SMART" id="SM00065">
    <property type="entry name" value="GAF"/>
    <property type="match status" value="3"/>
</dbReference>
<dbReference type="PROSITE" id="PS50046">
    <property type="entry name" value="PHYTOCHROME_2"/>
    <property type="match status" value="2"/>
</dbReference>
<feature type="domain" description="Phytochrome chromophore attachment site" evidence="1">
    <location>
        <begin position="777"/>
        <end position="918"/>
    </location>
</feature>
<dbReference type="EMBL" id="QVFV01000003">
    <property type="protein sequence ID" value="RZM77941.1"/>
    <property type="molecule type" value="Genomic_DNA"/>
</dbReference>
<dbReference type="PANTHER" id="PTHR45138">
    <property type="entry name" value="REGULATORY COMPONENTS OF SENSORY TRANSDUCTION SYSTEM"/>
    <property type="match status" value="1"/>
</dbReference>
<dbReference type="PROSITE" id="PS50112">
    <property type="entry name" value="PAS"/>
    <property type="match status" value="2"/>
</dbReference>
<dbReference type="InterPro" id="IPR000700">
    <property type="entry name" value="PAS-assoc_C"/>
</dbReference>
<dbReference type="AlphaFoldDB" id="A0A4Q7E6Q3"/>
<dbReference type="InterPro" id="IPR000014">
    <property type="entry name" value="PAS"/>
</dbReference>
<dbReference type="Pfam" id="PF01590">
    <property type="entry name" value="GAF"/>
    <property type="match status" value="3"/>
</dbReference>
<organism evidence="5 6">
    <name type="scientific">Leptolyngbya iicbica LK</name>
    <dbReference type="NCBI Taxonomy" id="2294035"/>
    <lineage>
        <taxon>Bacteria</taxon>
        <taxon>Bacillati</taxon>
        <taxon>Cyanobacteriota</taxon>
        <taxon>Cyanophyceae</taxon>
        <taxon>Leptolyngbyales</taxon>
        <taxon>Leptolyngbyaceae</taxon>
        <taxon>Leptolyngbya group</taxon>
        <taxon>Leptolyngbya</taxon>
        <taxon>Leptolyngbya iicbica</taxon>
    </lineage>
</organism>
<dbReference type="NCBIfam" id="TIGR00254">
    <property type="entry name" value="GGDEF"/>
    <property type="match status" value="1"/>
</dbReference>
<dbReference type="PROSITE" id="PS50113">
    <property type="entry name" value="PAC"/>
    <property type="match status" value="2"/>
</dbReference>
<feature type="domain" description="GGDEF" evidence="4">
    <location>
        <begin position="973"/>
        <end position="1110"/>
    </location>
</feature>
<name>A0A4Q7E6Q3_9CYAN</name>
<dbReference type="CDD" id="cd01949">
    <property type="entry name" value="GGDEF"/>
    <property type="match status" value="1"/>
</dbReference>
<dbReference type="GO" id="GO:1902201">
    <property type="term" value="P:negative regulation of bacterial-type flagellum-dependent cell motility"/>
    <property type="evidence" value="ECO:0007669"/>
    <property type="project" value="TreeGrafter"/>
</dbReference>
<dbReference type="SMART" id="SM00267">
    <property type="entry name" value="GGDEF"/>
    <property type="match status" value="1"/>
</dbReference>
<dbReference type="PROSITE" id="PS50887">
    <property type="entry name" value="GGDEF"/>
    <property type="match status" value="1"/>
</dbReference>
<dbReference type="Gene3D" id="3.30.70.270">
    <property type="match status" value="1"/>
</dbReference>
<dbReference type="InterPro" id="IPR003018">
    <property type="entry name" value="GAF"/>
</dbReference>
<reference evidence="5 6" key="1">
    <citation type="submission" date="2018-11" db="EMBL/GenBank/DDBJ databases">
        <title>Whole genome sequencing of an environmental sample.</title>
        <authorList>
            <person name="Sarangi A.N."/>
            <person name="Singh D."/>
            <person name="Tripathy S."/>
        </authorList>
    </citation>
    <scope>NUCLEOTIDE SEQUENCE [LARGE SCALE GENOMIC DNA]</scope>
    <source>
        <strain evidence="5 6">Lakshadweep</strain>
    </source>
</reference>
<evidence type="ECO:0000259" key="4">
    <source>
        <dbReference type="PROSITE" id="PS50887"/>
    </source>
</evidence>
<dbReference type="SMART" id="SM00091">
    <property type="entry name" value="PAS"/>
    <property type="match status" value="3"/>
</dbReference>
<evidence type="ECO:0000259" key="2">
    <source>
        <dbReference type="PROSITE" id="PS50112"/>
    </source>
</evidence>
<dbReference type="Gene3D" id="3.30.450.40">
    <property type="match status" value="3"/>
</dbReference>
<feature type="domain" description="PAS" evidence="2">
    <location>
        <begin position="222"/>
        <end position="270"/>
    </location>
</feature>
<dbReference type="PANTHER" id="PTHR45138:SF9">
    <property type="entry name" value="DIGUANYLATE CYCLASE DGCM-RELATED"/>
    <property type="match status" value="1"/>
</dbReference>
<dbReference type="NCBIfam" id="TIGR00229">
    <property type="entry name" value="sensory_box"/>
    <property type="match status" value="3"/>
</dbReference>
<dbReference type="CDD" id="cd00130">
    <property type="entry name" value="PAS"/>
    <property type="match status" value="3"/>
</dbReference>
<dbReference type="InterPro" id="IPR013655">
    <property type="entry name" value="PAS_fold_3"/>
</dbReference>
<dbReference type="InterPro" id="IPR013656">
    <property type="entry name" value="PAS_4"/>
</dbReference>
<dbReference type="InterPro" id="IPR035965">
    <property type="entry name" value="PAS-like_dom_sf"/>
</dbReference>
<proteinExistence type="predicted"/>
<dbReference type="Pfam" id="PF08447">
    <property type="entry name" value="PAS_3"/>
    <property type="match status" value="2"/>
</dbReference>
<dbReference type="InterPro" id="IPR016132">
    <property type="entry name" value="Phyto_chromo_attachment"/>
</dbReference>
<dbReference type="InterPro" id="IPR029787">
    <property type="entry name" value="Nucleotide_cyclase"/>
</dbReference>
<keyword evidence="6" id="KW-1185">Reference proteome</keyword>
<dbReference type="GO" id="GO:0043709">
    <property type="term" value="P:cell adhesion involved in single-species biofilm formation"/>
    <property type="evidence" value="ECO:0007669"/>
    <property type="project" value="TreeGrafter"/>
</dbReference>
<dbReference type="SMART" id="SM00086">
    <property type="entry name" value="PAC"/>
    <property type="match status" value="2"/>
</dbReference>
<protein>
    <submittedName>
        <fullName evidence="5">Diguanylate cyclase</fullName>
    </submittedName>
</protein>
<dbReference type="Gene3D" id="3.30.450.20">
    <property type="entry name" value="PAS domain"/>
    <property type="match status" value="3"/>
</dbReference>
<dbReference type="GO" id="GO:0005886">
    <property type="term" value="C:plasma membrane"/>
    <property type="evidence" value="ECO:0007669"/>
    <property type="project" value="TreeGrafter"/>
</dbReference>
<dbReference type="InterPro" id="IPR000160">
    <property type="entry name" value="GGDEF_dom"/>
</dbReference>
<dbReference type="Proteomes" id="UP000292459">
    <property type="component" value="Unassembled WGS sequence"/>
</dbReference>
<evidence type="ECO:0000259" key="1">
    <source>
        <dbReference type="PROSITE" id="PS50046"/>
    </source>
</evidence>
<comment type="caution">
    <text evidence="5">The sequence shown here is derived from an EMBL/GenBank/DDBJ whole genome shotgun (WGS) entry which is preliminary data.</text>
</comment>
<dbReference type="RefSeq" id="WP_052288170.1">
    <property type="nucleotide sequence ID" value="NZ_QVFV01000003.1"/>
</dbReference>
<dbReference type="GO" id="GO:0052621">
    <property type="term" value="F:diguanylate cyclase activity"/>
    <property type="evidence" value="ECO:0007669"/>
    <property type="project" value="TreeGrafter"/>
</dbReference>
<dbReference type="InterPro" id="IPR050469">
    <property type="entry name" value="Diguanylate_Cyclase"/>
</dbReference>
<feature type="domain" description="Phytochrome chromophore attachment site" evidence="1">
    <location>
        <begin position="32"/>
        <end position="178"/>
    </location>
</feature>
<feature type="domain" description="PAS" evidence="2">
    <location>
        <begin position="632"/>
        <end position="677"/>
    </location>
</feature>
<dbReference type="OrthoDB" id="436952at2"/>
<feature type="domain" description="PAC" evidence="3">
    <location>
        <begin position="274"/>
        <end position="327"/>
    </location>
</feature>
<dbReference type="InterPro" id="IPR029016">
    <property type="entry name" value="GAF-like_dom_sf"/>
</dbReference>